<evidence type="ECO:0000313" key="2">
    <source>
        <dbReference type="EMBL" id="KAG8060708.1"/>
    </source>
</evidence>
<dbReference type="Proteomes" id="UP000729402">
    <property type="component" value="Unassembled WGS sequence"/>
</dbReference>
<evidence type="ECO:0000256" key="1">
    <source>
        <dbReference type="SAM" id="MobiDB-lite"/>
    </source>
</evidence>
<gene>
    <name evidence="2" type="ORF">GUJ93_ZPchr0002g24061</name>
</gene>
<dbReference type="EMBL" id="JAAALK010000287">
    <property type="protein sequence ID" value="KAG8060708.1"/>
    <property type="molecule type" value="Genomic_DNA"/>
</dbReference>
<evidence type="ECO:0000313" key="3">
    <source>
        <dbReference type="Proteomes" id="UP000729402"/>
    </source>
</evidence>
<name>A0A8J5VUP8_ZIZPA</name>
<proteinExistence type="predicted"/>
<reference evidence="2" key="1">
    <citation type="journal article" date="2021" name="bioRxiv">
        <title>Whole Genome Assembly and Annotation of Northern Wild Rice, Zizania palustris L., Supports a Whole Genome Duplication in the Zizania Genus.</title>
        <authorList>
            <person name="Haas M."/>
            <person name="Kono T."/>
            <person name="Macchietto M."/>
            <person name="Millas R."/>
            <person name="McGilp L."/>
            <person name="Shao M."/>
            <person name="Duquette J."/>
            <person name="Hirsch C.N."/>
            <person name="Kimball J."/>
        </authorList>
    </citation>
    <scope>NUCLEOTIDE SEQUENCE</scope>
    <source>
        <tissue evidence="2">Fresh leaf tissue</tissue>
    </source>
</reference>
<keyword evidence="3" id="KW-1185">Reference proteome</keyword>
<feature type="region of interest" description="Disordered" evidence="1">
    <location>
        <begin position="1"/>
        <end position="20"/>
    </location>
</feature>
<protein>
    <submittedName>
        <fullName evidence="2">Uncharacterized protein</fullName>
    </submittedName>
</protein>
<organism evidence="2 3">
    <name type="scientific">Zizania palustris</name>
    <name type="common">Northern wild rice</name>
    <dbReference type="NCBI Taxonomy" id="103762"/>
    <lineage>
        <taxon>Eukaryota</taxon>
        <taxon>Viridiplantae</taxon>
        <taxon>Streptophyta</taxon>
        <taxon>Embryophyta</taxon>
        <taxon>Tracheophyta</taxon>
        <taxon>Spermatophyta</taxon>
        <taxon>Magnoliopsida</taxon>
        <taxon>Liliopsida</taxon>
        <taxon>Poales</taxon>
        <taxon>Poaceae</taxon>
        <taxon>BOP clade</taxon>
        <taxon>Oryzoideae</taxon>
        <taxon>Oryzeae</taxon>
        <taxon>Zizaniinae</taxon>
        <taxon>Zizania</taxon>
    </lineage>
</organism>
<dbReference type="AlphaFoldDB" id="A0A8J5VUP8"/>
<comment type="caution">
    <text evidence="2">The sequence shown here is derived from an EMBL/GenBank/DDBJ whole genome shotgun (WGS) entry which is preliminary data.</text>
</comment>
<reference evidence="2" key="2">
    <citation type="submission" date="2021-02" db="EMBL/GenBank/DDBJ databases">
        <authorList>
            <person name="Kimball J.A."/>
            <person name="Haas M.W."/>
            <person name="Macchietto M."/>
            <person name="Kono T."/>
            <person name="Duquette J."/>
            <person name="Shao M."/>
        </authorList>
    </citation>
    <scope>NUCLEOTIDE SEQUENCE</scope>
    <source>
        <tissue evidence="2">Fresh leaf tissue</tissue>
    </source>
</reference>
<accession>A0A8J5VUP8</accession>
<sequence>MLTNNSDWSGREGKGSRSMTTVKAGLAVATGHPRDAWGWRGHTDAAGAYGGLMDVRGLRKRQGFEGSHGCYGGCGGLMEVWGL</sequence>